<dbReference type="InterPro" id="IPR003594">
    <property type="entry name" value="HATPase_dom"/>
</dbReference>
<dbReference type="EC" id="2.7.13.3" evidence="2"/>
<evidence type="ECO:0000256" key="5">
    <source>
        <dbReference type="ARBA" id="ARBA00022741"/>
    </source>
</evidence>
<dbReference type="Pfam" id="PF07730">
    <property type="entry name" value="HisKA_3"/>
    <property type="match status" value="1"/>
</dbReference>
<keyword evidence="4" id="KW-0808">Transferase</keyword>
<feature type="region of interest" description="Disordered" evidence="9">
    <location>
        <begin position="238"/>
        <end position="309"/>
    </location>
</feature>
<feature type="domain" description="Histidine kinase/HSP90-like ATPase" evidence="11">
    <location>
        <begin position="346"/>
        <end position="450"/>
    </location>
</feature>
<dbReference type="InterPro" id="IPR011712">
    <property type="entry name" value="Sig_transdc_His_kin_sub3_dim/P"/>
</dbReference>
<evidence type="ECO:0000256" key="10">
    <source>
        <dbReference type="SAM" id="Phobius"/>
    </source>
</evidence>
<dbReference type="InterPro" id="IPR050482">
    <property type="entry name" value="Sensor_HK_TwoCompSys"/>
</dbReference>
<feature type="region of interest" description="Disordered" evidence="9">
    <location>
        <begin position="324"/>
        <end position="343"/>
    </location>
</feature>
<dbReference type="CDD" id="cd16917">
    <property type="entry name" value="HATPase_UhpB-NarQ-NarX-like"/>
    <property type="match status" value="1"/>
</dbReference>
<dbReference type="GO" id="GO:0046983">
    <property type="term" value="F:protein dimerization activity"/>
    <property type="evidence" value="ECO:0007669"/>
    <property type="project" value="InterPro"/>
</dbReference>
<keyword evidence="6 13" id="KW-0418">Kinase</keyword>
<dbReference type="SUPFAM" id="SSF55874">
    <property type="entry name" value="ATPase domain of HSP90 chaperone/DNA topoisomerase II/histidine kinase"/>
    <property type="match status" value="1"/>
</dbReference>
<evidence type="ECO:0000313" key="13">
    <source>
        <dbReference type="EMBL" id="GAO09570.1"/>
    </source>
</evidence>
<evidence type="ECO:0000256" key="3">
    <source>
        <dbReference type="ARBA" id="ARBA00022553"/>
    </source>
</evidence>
<keyword evidence="5" id="KW-0547">Nucleotide-binding</keyword>
<evidence type="ECO:0000259" key="12">
    <source>
        <dbReference type="Pfam" id="PF07730"/>
    </source>
</evidence>
<dbReference type="Pfam" id="PF02518">
    <property type="entry name" value="HATPase_c"/>
    <property type="match status" value="1"/>
</dbReference>
<dbReference type="GO" id="GO:0005524">
    <property type="term" value="F:ATP binding"/>
    <property type="evidence" value="ECO:0007669"/>
    <property type="project" value="UniProtKB-KW"/>
</dbReference>
<keyword evidence="7" id="KW-0067">ATP-binding</keyword>
<feature type="transmembrane region" description="Helical" evidence="10">
    <location>
        <begin position="106"/>
        <end position="124"/>
    </location>
</feature>
<comment type="caution">
    <text evidence="13">The sequence shown here is derived from an EMBL/GenBank/DDBJ whole genome shotgun (WGS) entry which is preliminary data.</text>
</comment>
<name>A0A0P4RAG3_9ACTN</name>
<reference evidence="13 14" key="2">
    <citation type="journal article" date="2015" name="Stand. Genomic Sci.">
        <title>Draft genome sequence of marine-derived Streptomyces sp. TP-A0598, a producer of anti-MRSA antibiotic lydicamycins.</title>
        <authorList>
            <person name="Komaki H."/>
            <person name="Ichikawa N."/>
            <person name="Hosoyama A."/>
            <person name="Fujita N."/>
            <person name="Igarashi Y."/>
        </authorList>
    </citation>
    <scope>NUCLEOTIDE SEQUENCE [LARGE SCALE GENOMIC DNA]</scope>
    <source>
        <strain evidence="13 14">NBRC 110027</strain>
    </source>
</reference>
<evidence type="ECO:0000256" key="8">
    <source>
        <dbReference type="ARBA" id="ARBA00023012"/>
    </source>
</evidence>
<dbReference type="GO" id="GO:0000155">
    <property type="term" value="F:phosphorelay sensor kinase activity"/>
    <property type="evidence" value="ECO:0007669"/>
    <property type="project" value="InterPro"/>
</dbReference>
<feature type="transmembrane region" description="Helical" evidence="10">
    <location>
        <begin position="130"/>
        <end position="152"/>
    </location>
</feature>
<evidence type="ECO:0000256" key="1">
    <source>
        <dbReference type="ARBA" id="ARBA00000085"/>
    </source>
</evidence>
<dbReference type="PANTHER" id="PTHR24421">
    <property type="entry name" value="NITRATE/NITRITE SENSOR PROTEIN NARX-RELATED"/>
    <property type="match status" value="1"/>
</dbReference>
<evidence type="ECO:0000313" key="14">
    <source>
        <dbReference type="Proteomes" id="UP000048965"/>
    </source>
</evidence>
<feature type="transmembrane region" description="Helical" evidence="10">
    <location>
        <begin position="29"/>
        <end position="45"/>
    </location>
</feature>
<comment type="catalytic activity">
    <reaction evidence="1">
        <text>ATP + protein L-histidine = ADP + protein N-phospho-L-histidine.</text>
        <dbReference type="EC" id="2.7.13.3"/>
    </reaction>
</comment>
<evidence type="ECO:0000259" key="11">
    <source>
        <dbReference type="Pfam" id="PF02518"/>
    </source>
</evidence>
<organism evidence="13 14">
    <name type="scientific">Streptomyces lydicamycinicus</name>
    <dbReference type="NCBI Taxonomy" id="1546107"/>
    <lineage>
        <taxon>Bacteria</taxon>
        <taxon>Bacillati</taxon>
        <taxon>Actinomycetota</taxon>
        <taxon>Actinomycetes</taxon>
        <taxon>Kitasatosporales</taxon>
        <taxon>Streptomycetaceae</taxon>
        <taxon>Streptomyces</taxon>
    </lineage>
</organism>
<protein>
    <recommendedName>
        <fullName evidence="2">histidine kinase</fullName>
        <ecNumber evidence="2">2.7.13.3</ecNumber>
    </recommendedName>
</protein>
<evidence type="ECO:0000256" key="2">
    <source>
        <dbReference type="ARBA" id="ARBA00012438"/>
    </source>
</evidence>
<evidence type="ECO:0000256" key="6">
    <source>
        <dbReference type="ARBA" id="ARBA00022777"/>
    </source>
</evidence>
<keyword evidence="3" id="KW-0597">Phosphoprotein</keyword>
<proteinExistence type="predicted"/>
<keyword evidence="14" id="KW-1185">Reference proteome</keyword>
<sequence length="459" mass="48215">MGTGLTGCAALLAFPLAYGTWPAVPYGAVPALASAALLLWAVARWPGSRDRLARPLALVGSLSLMTTVACDPPSAPWGSVWRLAEMAMLLMLLAVVARWAPLRQAVIAAVVAGVAVATWTLPLVPDPSVLPLAGAAAFWTLPVLGAAVVGGYPRLVENRRRRLVIETRRSQQLELAQDLHDFVAHDISGIVAQAQAARFVAESDPGQALPALERIERAGLNALASMDRTVRMLHEAHGNGISRPDAPTPPQARPATDDPRPSEAHQPPPASQTPDALNSPPAAPPPQQAPTLPAPPLDSTPHPEPLPGVAQLPTLIARFTSAGATEARLTMPPTTPETLSRETSSTAYRMVVEALTNVRRHAPGSARVEVTLTPATGSDLTAHPRVPTLEIQITNDAGTAPATALRARRQRAGHGGRGLASLRARVQATGGTLTYGPHDGGWRLRAVLPQTHPLPPETT</sequence>
<keyword evidence="10" id="KW-0472">Membrane</keyword>
<accession>A0A0P4RAG3</accession>
<dbReference type="EMBL" id="BBNO01000005">
    <property type="protein sequence ID" value="GAO09570.1"/>
    <property type="molecule type" value="Genomic_DNA"/>
</dbReference>
<dbReference type="Gene3D" id="1.20.5.1930">
    <property type="match status" value="1"/>
</dbReference>
<evidence type="ECO:0000256" key="4">
    <source>
        <dbReference type="ARBA" id="ARBA00022679"/>
    </source>
</evidence>
<keyword evidence="8" id="KW-0902">Two-component regulatory system</keyword>
<dbReference type="InterPro" id="IPR036890">
    <property type="entry name" value="HATPase_C_sf"/>
</dbReference>
<gene>
    <name evidence="13" type="ORF">TPA0598_05_02910</name>
</gene>
<keyword evidence="10" id="KW-1133">Transmembrane helix</keyword>
<feature type="compositionally biased region" description="Pro residues" evidence="9">
    <location>
        <begin position="281"/>
        <end position="306"/>
    </location>
</feature>
<dbReference type="AlphaFoldDB" id="A0A0P4RAG3"/>
<keyword evidence="10" id="KW-0812">Transmembrane</keyword>
<dbReference type="Gene3D" id="3.30.565.10">
    <property type="entry name" value="Histidine kinase-like ATPase, C-terminal domain"/>
    <property type="match status" value="1"/>
</dbReference>
<feature type="domain" description="Signal transduction histidine kinase subgroup 3 dimerisation and phosphoacceptor" evidence="12">
    <location>
        <begin position="174"/>
        <end position="236"/>
    </location>
</feature>
<evidence type="ECO:0000256" key="7">
    <source>
        <dbReference type="ARBA" id="ARBA00022840"/>
    </source>
</evidence>
<dbReference type="Proteomes" id="UP000048965">
    <property type="component" value="Unassembled WGS sequence"/>
</dbReference>
<evidence type="ECO:0000256" key="9">
    <source>
        <dbReference type="SAM" id="MobiDB-lite"/>
    </source>
</evidence>
<reference evidence="14" key="1">
    <citation type="submission" date="2014-09" db="EMBL/GenBank/DDBJ databases">
        <title>Whole genome shotgun sequence of Streptomyces sp. NBRC 110027.</title>
        <authorList>
            <person name="Komaki H."/>
            <person name="Ichikawa N."/>
            <person name="Katano-Makiyama Y."/>
            <person name="Hosoyama A."/>
            <person name="Hashimoto M."/>
            <person name="Uohara A."/>
            <person name="Kitahashi Y."/>
            <person name="Ohji S."/>
            <person name="Kimura A."/>
            <person name="Yamazoe A."/>
            <person name="Igarashi Y."/>
            <person name="Fujita N."/>
        </authorList>
    </citation>
    <scope>NUCLEOTIDE SEQUENCE [LARGE SCALE GENOMIC DNA]</scope>
    <source>
        <strain evidence="14">NBRC 110027</strain>
    </source>
</reference>
<dbReference type="GO" id="GO:0016020">
    <property type="term" value="C:membrane"/>
    <property type="evidence" value="ECO:0007669"/>
    <property type="project" value="InterPro"/>
</dbReference>
<dbReference type="PANTHER" id="PTHR24421:SF10">
    <property type="entry name" value="NITRATE_NITRITE SENSOR PROTEIN NARQ"/>
    <property type="match status" value="1"/>
</dbReference>